<accession>A0ABP6LAW1</accession>
<evidence type="ECO:0000313" key="2">
    <source>
        <dbReference type="Proteomes" id="UP001501532"/>
    </source>
</evidence>
<dbReference type="Proteomes" id="UP001501532">
    <property type="component" value="Unassembled WGS sequence"/>
</dbReference>
<gene>
    <name evidence="1" type="ORF">GCM10010448_19240</name>
</gene>
<organism evidence="1 2">
    <name type="scientific">Streptomyces glomeratus</name>
    <dbReference type="NCBI Taxonomy" id="284452"/>
    <lineage>
        <taxon>Bacteria</taxon>
        <taxon>Bacillati</taxon>
        <taxon>Actinomycetota</taxon>
        <taxon>Actinomycetes</taxon>
        <taxon>Kitasatosporales</taxon>
        <taxon>Streptomycetaceae</taxon>
        <taxon>Streptomyces</taxon>
    </lineage>
</organism>
<reference evidence="2" key="1">
    <citation type="journal article" date="2019" name="Int. J. Syst. Evol. Microbiol.">
        <title>The Global Catalogue of Microorganisms (GCM) 10K type strain sequencing project: providing services to taxonomists for standard genome sequencing and annotation.</title>
        <authorList>
            <consortium name="The Broad Institute Genomics Platform"/>
            <consortium name="The Broad Institute Genome Sequencing Center for Infectious Disease"/>
            <person name="Wu L."/>
            <person name="Ma J."/>
        </authorList>
    </citation>
    <scope>NUCLEOTIDE SEQUENCE [LARGE SCALE GENOMIC DNA]</scope>
    <source>
        <strain evidence="2">JCM 9091</strain>
    </source>
</reference>
<dbReference type="EMBL" id="BAAAUF010000013">
    <property type="protein sequence ID" value="GAA3036969.1"/>
    <property type="molecule type" value="Genomic_DNA"/>
</dbReference>
<name>A0ABP6LAW1_9ACTN</name>
<evidence type="ECO:0000313" key="1">
    <source>
        <dbReference type="EMBL" id="GAA3036969.1"/>
    </source>
</evidence>
<proteinExistence type="predicted"/>
<comment type="caution">
    <text evidence="1">The sequence shown here is derived from an EMBL/GenBank/DDBJ whole genome shotgun (WGS) entry which is preliminary data.</text>
</comment>
<keyword evidence="2" id="KW-1185">Reference proteome</keyword>
<sequence length="65" mass="7096">MKAKWPVRRPTEHAALRACRSARPLPPVPALMAALVDAVDRRDLEGVCLASHRVVRAAAPKEMGE</sequence>
<protein>
    <submittedName>
        <fullName evidence="1">Uncharacterized protein</fullName>
    </submittedName>
</protein>